<dbReference type="EMBL" id="SUMB01000015">
    <property type="protein sequence ID" value="TJZ42825.1"/>
    <property type="molecule type" value="Genomic_DNA"/>
</dbReference>
<organism evidence="2 3">
    <name type="scientific">Streptomyces piniterrae</name>
    <dbReference type="NCBI Taxonomy" id="2571125"/>
    <lineage>
        <taxon>Bacteria</taxon>
        <taxon>Bacillati</taxon>
        <taxon>Actinomycetota</taxon>
        <taxon>Actinomycetes</taxon>
        <taxon>Kitasatosporales</taxon>
        <taxon>Streptomycetaceae</taxon>
        <taxon>Streptomyces</taxon>
    </lineage>
</organism>
<comment type="caution">
    <text evidence="2">The sequence shown here is derived from an EMBL/GenBank/DDBJ whole genome shotgun (WGS) entry which is preliminary data.</text>
</comment>
<evidence type="ECO:0000313" key="2">
    <source>
        <dbReference type="EMBL" id="TJZ42825.1"/>
    </source>
</evidence>
<name>A0A4U0MPR0_9ACTN</name>
<reference evidence="2 3" key="1">
    <citation type="submission" date="2019-04" db="EMBL/GenBank/DDBJ databases">
        <title>Streptomyces piniterrae sp. nov., a heliquinomycin-producing actinomycete isolated from rhizosphere soil of Pinus yunnanensis.</title>
        <authorList>
            <person name="Zhuang X."/>
            <person name="Zhao J."/>
        </authorList>
    </citation>
    <scope>NUCLEOTIDE SEQUENCE [LARGE SCALE GENOMIC DNA]</scope>
    <source>
        <strain evidence="3">jys28</strain>
    </source>
</reference>
<gene>
    <name evidence="2" type="ORF">FCH28_33580</name>
</gene>
<keyword evidence="3" id="KW-1185">Reference proteome</keyword>
<evidence type="ECO:0008006" key="4">
    <source>
        <dbReference type="Google" id="ProtNLM"/>
    </source>
</evidence>
<evidence type="ECO:0000313" key="3">
    <source>
        <dbReference type="Proteomes" id="UP000308697"/>
    </source>
</evidence>
<dbReference type="AlphaFoldDB" id="A0A4U0MPR0"/>
<feature type="signal peptide" evidence="1">
    <location>
        <begin position="1"/>
        <end position="30"/>
    </location>
</feature>
<dbReference type="OrthoDB" id="4236437at2"/>
<keyword evidence="1" id="KW-0732">Signal</keyword>
<evidence type="ECO:0000256" key="1">
    <source>
        <dbReference type="SAM" id="SignalP"/>
    </source>
</evidence>
<proteinExistence type="predicted"/>
<sequence length="121" mass="12925">MFSGKKLVVVSGILGGLAVTFAGATTQAYAGGDSNGCRHTAQGNTICEDKSESVYRTKGGKHVIKQNKSCETVSRHHVVWPHSEFLGGGYTKVGPVVDCSNDARLPRGFKMPHIKKPRIGL</sequence>
<dbReference type="Proteomes" id="UP000308697">
    <property type="component" value="Unassembled WGS sequence"/>
</dbReference>
<dbReference type="RefSeq" id="WP_136744002.1">
    <property type="nucleotide sequence ID" value="NZ_SUMB01000015.1"/>
</dbReference>
<protein>
    <recommendedName>
        <fullName evidence="4">DUF2282 domain-containing protein</fullName>
    </recommendedName>
</protein>
<feature type="chain" id="PRO_5039173774" description="DUF2282 domain-containing protein" evidence="1">
    <location>
        <begin position="31"/>
        <end position="121"/>
    </location>
</feature>
<accession>A0A4U0MPR0</accession>